<reference evidence="2" key="1">
    <citation type="journal article" date="2023" name="Mol. Phylogenet. Evol.">
        <title>Genome-scale phylogeny and comparative genomics of the fungal order Sordariales.</title>
        <authorList>
            <person name="Hensen N."/>
            <person name="Bonometti L."/>
            <person name="Westerberg I."/>
            <person name="Brannstrom I.O."/>
            <person name="Guillou S."/>
            <person name="Cros-Aarteil S."/>
            <person name="Calhoun S."/>
            <person name="Haridas S."/>
            <person name="Kuo A."/>
            <person name="Mondo S."/>
            <person name="Pangilinan J."/>
            <person name="Riley R."/>
            <person name="LaButti K."/>
            <person name="Andreopoulos B."/>
            <person name="Lipzen A."/>
            <person name="Chen C."/>
            <person name="Yan M."/>
            <person name="Daum C."/>
            <person name="Ng V."/>
            <person name="Clum A."/>
            <person name="Steindorff A."/>
            <person name="Ohm R.A."/>
            <person name="Martin F."/>
            <person name="Silar P."/>
            <person name="Natvig D.O."/>
            <person name="Lalanne C."/>
            <person name="Gautier V."/>
            <person name="Ament-Velasquez S.L."/>
            <person name="Kruys A."/>
            <person name="Hutchinson M.I."/>
            <person name="Powell A.J."/>
            <person name="Barry K."/>
            <person name="Miller A.N."/>
            <person name="Grigoriev I.V."/>
            <person name="Debuchy R."/>
            <person name="Gladieux P."/>
            <person name="Hiltunen Thoren M."/>
            <person name="Johannesson H."/>
        </authorList>
    </citation>
    <scope>NUCLEOTIDE SEQUENCE</scope>
    <source>
        <strain evidence="2">PSN243</strain>
    </source>
</reference>
<proteinExistence type="predicted"/>
<sequence length="190" mass="21156">MADPSPAETLKTPTRTWTRAVDNTTYTCSTDTALIQLDALNSAFASDLIWWAKPLSETDLYKTVHNSLCFGVYASTDETSSSEKPMIAFARLITDHVTFAYLTDVYVLEAHQGKGLGKWMMACLKEVLDSWEGLRRCVLFTGGQDAVRLYERKLGMRDVREQRNGLVIMQVLGRAGAPGPKRGEGEGEER</sequence>
<dbReference type="Pfam" id="PF00583">
    <property type="entry name" value="Acetyltransf_1"/>
    <property type="match status" value="1"/>
</dbReference>
<dbReference type="InterPro" id="IPR000182">
    <property type="entry name" value="GNAT_dom"/>
</dbReference>
<evidence type="ECO:0000259" key="1">
    <source>
        <dbReference type="PROSITE" id="PS51186"/>
    </source>
</evidence>
<dbReference type="SUPFAM" id="SSF55729">
    <property type="entry name" value="Acyl-CoA N-acyltransferases (Nat)"/>
    <property type="match status" value="1"/>
</dbReference>
<evidence type="ECO:0000313" key="3">
    <source>
        <dbReference type="Proteomes" id="UP001321760"/>
    </source>
</evidence>
<reference evidence="2" key="2">
    <citation type="submission" date="2023-05" db="EMBL/GenBank/DDBJ databases">
        <authorList>
            <consortium name="Lawrence Berkeley National Laboratory"/>
            <person name="Steindorff A."/>
            <person name="Hensen N."/>
            <person name="Bonometti L."/>
            <person name="Westerberg I."/>
            <person name="Brannstrom I.O."/>
            <person name="Guillou S."/>
            <person name="Cros-Aarteil S."/>
            <person name="Calhoun S."/>
            <person name="Haridas S."/>
            <person name="Kuo A."/>
            <person name="Mondo S."/>
            <person name="Pangilinan J."/>
            <person name="Riley R."/>
            <person name="Labutti K."/>
            <person name="Andreopoulos B."/>
            <person name="Lipzen A."/>
            <person name="Chen C."/>
            <person name="Yanf M."/>
            <person name="Daum C."/>
            <person name="Ng V."/>
            <person name="Clum A."/>
            <person name="Ohm R."/>
            <person name="Martin F."/>
            <person name="Silar P."/>
            <person name="Natvig D."/>
            <person name="Lalanne C."/>
            <person name="Gautier V."/>
            <person name="Ament-Velasquez S.L."/>
            <person name="Kruys A."/>
            <person name="Hutchinson M.I."/>
            <person name="Powell A.J."/>
            <person name="Barry K."/>
            <person name="Miller A.N."/>
            <person name="Grigoriev I.V."/>
            <person name="Debuchy R."/>
            <person name="Gladieux P."/>
            <person name="Thoren M.H."/>
            <person name="Johannesson H."/>
        </authorList>
    </citation>
    <scope>NUCLEOTIDE SEQUENCE</scope>
    <source>
        <strain evidence="2">PSN243</strain>
    </source>
</reference>
<dbReference type="PANTHER" id="PTHR43233">
    <property type="entry name" value="FAMILY N-ACETYLTRANSFERASE, PUTATIVE (AFU_ORTHOLOGUE AFUA_6G03350)-RELATED"/>
    <property type="match status" value="1"/>
</dbReference>
<feature type="domain" description="N-acetyltransferase" evidence="1">
    <location>
        <begin position="24"/>
        <end position="174"/>
    </location>
</feature>
<name>A0AAV9H1Q6_9PEZI</name>
<comment type="caution">
    <text evidence="2">The sequence shown here is derived from an EMBL/GenBank/DDBJ whole genome shotgun (WGS) entry which is preliminary data.</text>
</comment>
<dbReference type="EMBL" id="MU865918">
    <property type="protein sequence ID" value="KAK4453954.1"/>
    <property type="molecule type" value="Genomic_DNA"/>
</dbReference>
<dbReference type="InterPro" id="IPR016181">
    <property type="entry name" value="Acyl_CoA_acyltransferase"/>
</dbReference>
<gene>
    <name evidence="2" type="ORF">QBC34DRAFT_473693</name>
</gene>
<dbReference type="PANTHER" id="PTHR43233:SF1">
    <property type="entry name" value="FAMILY N-ACETYLTRANSFERASE, PUTATIVE (AFU_ORTHOLOGUE AFUA_6G03350)-RELATED"/>
    <property type="match status" value="1"/>
</dbReference>
<dbReference type="GO" id="GO:0016874">
    <property type="term" value="F:ligase activity"/>
    <property type="evidence" value="ECO:0007669"/>
    <property type="project" value="UniProtKB-KW"/>
</dbReference>
<dbReference type="AlphaFoldDB" id="A0AAV9H1Q6"/>
<protein>
    <submittedName>
        <fullName evidence="2">DNA ligase</fullName>
    </submittedName>
</protein>
<keyword evidence="2" id="KW-0436">Ligase</keyword>
<keyword evidence="3" id="KW-1185">Reference proteome</keyword>
<organism evidence="2 3">
    <name type="scientific">Podospora aff. communis PSN243</name>
    <dbReference type="NCBI Taxonomy" id="3040156"/>
    <lineage>
        <taxon>Eukaryota</taxon>
        <taxon>Fungi</taxon>
        <taxon>Dikarya</taxon>
        <taxon>Ascomycota</taxon>
        <taxon>Pezizomycotina</taxon>
        <taxon>Sordariomycetes</taxon>
        <taxon>Sordariomycetidae</taxon>
        <taxon>Sordariales</taxon>
        <taxon>Podosporaceae</taxon>
        <taxon>Podospora</taxon>
    </lineage>
</organism>
<dbReference type="InterPro" id="IPR053144">
    <property type="entry name" value="Acetyltransferase_Butenolide"/>
</dbReference>
<dbReference type="Gene3D" id="3.40.630.30">
    <property type="match status" value="1"/>
</dbReference>
<dbReference type="Proteomes" id="UP001321760">
    <property type="component" value="Unassembled WGS sequence"/>
</dbReference>
<dbReference type="CDD" id="cd04301">
    <property type="entry name" value="NAT_SF"/>
    <property type="match status" value="1"/>
</dbReference>
<dbReference type="GO" id="GO:0016747">
    <property type="term" value="F:acyltransferase activity, transferring groups other than amino-acyl groups"/>
    <property type="evidence" value="ECO:0007669"/>
    <property type="project" value="InterPro"/>
</dbReference>
<dbReference type="PROSITE" id="PS51186">
    <property type="entry name" value="GNAT"/>
    <property type="match status" value="1"/>
</dbReference>
<evidence type="ECO:0000313" key="2">
    <source>
        <dbReference type="EMBL" id="KAK4453954.1"/>
    </source>
</evidence>
<accession>A0AAV9H1Q6</accession>